<feature type="domain" description="Methyltransferase type 11" evidence="6">
    <location>
        <begin position="99"/>
        <end position="212"/>
    </location>
</feature>
<keyword evidence="8" id="KW-1185">Reference proteome</keyword>
<protein>
    <submittedName>
        <fullName evidence="7">Tocopherol O-methyltransferase</fullName>
    </submittedName>
</protein>
<keyword evidence="2 4" id="KW-0808">Transferase</keyword>
<organism evidence="7 8">
    <name type="scientific">Amylocarpus encephaloides</name>
    <dbReference type="NCBI Taxonomy" id="45428"/>
    <lineage>
        <taxon>Eukaryota</taxon>
        <taxon>Fungi</taxon>
        <taxon>Dikarya</taxon>
        <taxon>Ascomycota</taxon>
        <taxon>Pezizomycotina</taxon>
        <taxon>Leotiomycetes</taxon>
        <taxon>Helotiales</taxon>
        <taxon>Helotiales incertae sedis</taxon>
        <taxon>Amylocarpus</taxon>
    </lineage>
</organism>
<gene>
    <name evidence="7" type="ORF">BJ875DRAFT_470104</name>
</gene>
<dbReference type="InterPro" id="IPR025774">
    <property type="entry name" value="PiNMT-like"/>
</dbReference>
<dbReference type="SUPFAM" id="SSF53335">
    <property type="entry name" value="S-adenosyl-L-methionine-dependent methyltransferases"/>
    <property type="match status" value="1"/>
</dbReference>
<evidence type="ECO:0000256" key="1">
    <source>
        <dbReference type="ARBA" id="ARBA00022603"/>
    </source>
</evidence>
<dbReference type="CDD" id="cd02440">
    <property type="entry name" value="AdoMet_MTases"/>
    <property type="match status" value="1"/>
</dbReference>
<keyword evidence="1 4" id="KW-0489">Methyltransferase</keyword>
<dbReference type="GO" id="GO:0008757">
    <property type="term" value="F:S-adenosylmethionine-dependent methyltransferase activity"/>
    <property type="evidence" value="ECO:0007669"/>
    <property type="project" value="InterPro"/>
</dbReference>
<dbReference type="PROSITE" id="PS51581">
    <property type="entry name" value="SAM_GTMT"/>
    <property type="match status" value="1"/>
</dbReference>
<dbReference type="InterPro" id="IPR050447">
    <property type="entry name" value="Erg6_SMT_methyltransf"/>
</dbReference>
<evidence type="ECO:0000259" key="6">
    <source>
        <dbReference type="Pfam" id="PF08241"/>
    </source>
</evidence>
<evidence type="ECO:0000256" key="4">
    <source>
        <dbReference type="PROSITE-ProRule" id="PRU00914"/>
    </source>
</evidence>
<proteinExistence type="inferred from homology"/>
<feature type="region of interest" description="SAM motif III" evidence="4">
    <location>
        <begin position="203"/>
        <end position="212"/>
    </location>
</feature>
<evidence type="ECO:0000313" key="8">
    <source>
        <dbReference type="Proteomes" id="UP000824998"/>
    </source>
</evidence>
<accession>A0A9P7YCQ2</accession>
<keyword evidence="3 4" id="KW-0949">S-adenosyl-L-methionine</keyword>
<dbReference type="PANTHER" id="PTHR44068:SF11">
    <property type="entry name" value="GERANYL DIPHOSPHATE 2-C-METHYLTRANSFERASE"/>
    <property type="match status" value="1"/>
</dbReference>
<dbReference type="EMBL" id="MU251616">
    <property type="protein sequence ID" value="KAG9231231.1"/>
    <property type="molecule type" value="Genomic_DNA"/>
</dbReference>
<comment type="similarity">
    <text evidence="4">Belongs to the class I-like SAM-binding methyltransferase superfamily. gTMT family.</text>
</comment>
<dbReference type="OrthoDB" id="506498at2759"/>
<evidence type="ECO:0000313" key="7">
    <source>
        <dbReference type="EMBL" id="KAG9231231.1"/>
    </source>
</evidence>
<feature type="region of interest" description="Disordered" evidence="5">
    <location>
        <begin position="1"/>
        <end position="27"/>
    </location>
</feature>
<dbReference type="InterPro" id="IPR029063">
    <property type="entry name" value="SAM-dependent_MTases_sf"/>
</dbReference>
<name>A0A9P7YCQ2_9HELO</name>
<dbReference type="PANTHER" id="PTHR44068">
    <property type="entry name" value="ZGC:194242"/>
    <property type="match status" value="1"/>
</dbReference>
<dbReference type="Gene3D" id="3.40.50.150">
    <property type="entry name" value="Vaccinia Virus protein VP39"/>
    <property type="match status" value="1"/>
</dbReference>
<dbReference type="Pfam" id="PF08241">
    <property type="entry name" value="Methyltransf_11"/>
    <property type="match status" value="1"/>
</dbReference>
<sequence>MATPASPIPAADPADPAKPNSEIENYTIPDPEPFISFAALKDRIRHHYELASDYYYSLWGEHIHHGYFLLPSDTKELAQLQLIDLLLAKSSLPKQSNVLDVGCGIGGTSRFLASKHNCAVTGVTISGRQVEIARRLTLEVGGVPSSEADGFAKIGEGEVRFIELDAEKMGEFFGQGEFDCVWISEAMSHLPNKQLFFDNAFRLLRKGGKLVVADWFKNEGLSEKELKDDISPIEDGMLLPPLCTQADYVRHAETAGLKTYAEPFDISKQVSKTWDISWALIQNPALWAFAVAQGRDGLAFMQAFRAMRRGFANGTFRYAVMVYEHP</sequence>
<feature type="region of interest" description="SAM motif II" evidence="4">
    <location>
        <begin position="176"/>
        <end position="184"/>
    </location>
</feature>
<dbReference type="AlphaFoldDB" id="A0A9P7YCQ2"/>
<evidence type="ECO:0000256" key="2">
    <source>
        <dbReference type="ARBA" id="ARBA00022679"/>
    </source>
</evidence>
<evidence type="ECO:0000256" key="5">
    <source>
        <dbReference type="SAM" id="MobiDB-lite"/>
    </source>
</evidence>
<evidence type="ECO:0000256" key="3">
    <source>
        <dbReference type="ARBA" id="ARBA00022691"/>
    </source>
</evidence>
<feature type="compositionally biased region" description="Low complexity" evidence="5">
    <location>
        <begin position="1"/>
        <end position="19"/>
    </location>
</feature>
<feature type="region of interest" description="SAM motif I" evidence="4">
    <location>
        <begin position="98"/>
        <end position="107"/>
    </location>
</feature>
<reference evidence="7" key="1">
    <citation type="journal article" date="2021" name="IMA Fungus">
        <title>Genomic characterization of three marine fungi, including Emericellopsis atlantica sp. nov. with signatures of a generalist lifestyle and marine biomass degradation.</title>
        <authorList>
            <person name="Hagestad O.C."/>
            <person name="Hou L."/>
            <person name="Andersen J.H."/>
            <person name="Hansen E.H."/>
            <person name="Altermark B."/>
            <person name="Li C."/>
            <person name="Kuhnert E."/>
            <person name="Cox R.J."/>
            <person name="Crous P.W."/>
            <person name="Spatafora J.W."/>
            <person name="Lail K."/>
            <person name="Amirebrahimi M."/>
            <person name="Lipzen A."/>
            <person name="Pangilinan J."/>
            <person name="Andreopoulos W."/>
            <person name="Hayes R.D."/>
            <person name="Ng V."/>
            <person name="Grigoriev I.V."/>
            <person name="Jackson S.A."/>
            <person name="Sutton T.D.S."/>
            <person name="Dobson A.D.W."/>
            <person name="Rama T."/>
        </authorList>
    </citation>
    <scope>NUCLEOTIDE SEQUENCE</scope>
    <source>
        <strain evidence="7">TRa018bII</strain>
    </source>
</reference>
<dbReference type="Proteomes" id="UP000824998">
    <property type="component" value="Unassembled WGS sequence"/>
</dbReference>
<dbReference type="GO" id="GO:0032259">
    <property type="term" value="P:methylation"/>
    <property type="evidence" value="ECO:0007669"/>
    <property type="project" value="UniProtKB-UniRule"/>
</dbReference>
<dbReference type="InterPro" id="IPR013216">
    <property type="entry name" value="Methyltransf_11"/>
</dbReference>
<comment type="caution">
    <text evidence="7">The sequence shown here is derived from an EMBL/GenBank/DDBJ whole genome shotgun (WGS) entry which is preliminary data.</text>
</comment>